<dbReference type="KEGG" id="lgi:LOTGIDRAFT_167531"/>
<feature type="compositionally biased region" description="Low complexity" evidence="7">
    <location>
        <begin position="172"/>
        <end position="207"/>
    </location>
</feature>
<dbReference type="InterPro" id="IPR026319">
    <property type="entry name" value="ZC2HC1A/B-like"/>
</dbReference>
<evidence type="ECO:0000256" key="2">
    <source>
        <dbReference type="ARBA" id="ARBA00022723"/>
    </source>
</evidence>
<dbReference type="Proteomes" id="UP000030746">
    <property type="component" value="Unassembled WGS sequence"/>
</dbReference>
<dbReference type="PANTHER" id="PTHR13555">
    <property type="entry name" value="C2H2 ZINC FINGER CGI-62-RELATED"/>
    <property type="match status" value="1"/>
</dbReference>
<keyword evidence="5" id="KW-0862">Zinc</keyword>
<dbReference type="OMA" id="ARHEQIC"/>
<dbReference type="EMBL" id="KB203188">
    <property type="protein sequence ID" value="ESO86026.1"/>
    <property type="molecule type" value="Genomic_DNA"/>
</dbReference>
<sequence>MKKQLWWDLIWQIHKKSCAKLTNKPRKVFDSTKQRAAGTEISYKQMKTAQKKVVAPPKSNWRAQHEDFVNTVRAARGVTEAMKSGKPLPPPPPASINPDYIQCPYCERRFNSKAAERHIGFCKEQHARKGNKPNAIAKKPPSSRMQPPKAGMAKPSPTGPPGGNRAPASRIPGTTPARTPGSTGTPGRTPGTTGTPGRTPTTSAGRGKTSRFCHDCGTKYPVVTAKFCCECGIRRIALT</sequence>
<reference evidence="9 10" key="1">
    <citation type="journal article" date="2013" name="Nature">
        <title>Insights into bilaterian evolution from three spiralian genomes.</title>
        <authorList>
            <person name="Simakov O."/>
            <person name="Marletaz F."/>
            <person name="Cho S.J."/>
            <person name="Edsinger-Gonzales E."/>
            <person name="Havlak P."/>
            <person name="Hellsten U."/>
            <person name="Kuo D.H."/>
            <person name="Larsson T."/>
            <person name="Lv J."/>
            <person name="Arendt D."/>
            <person name="Savage R."/>
            <person name="Osoegawa K."/>
            <person name="de Jong P."/>
            <person name="Grimwood J."/>
            <person name="Chapman J.A."/>
            <person name="Shapiro H."/>
            <person name="Aerts A."/>
            <person name="Otillar R.P."/>
            <person name="Terry A.Y."/>
            <person name="Boore J.L."/>
            <person name="Grigoriev I.V."/>
            <person name="Lindberg D.R."/>
            <person name="Seaver E.C."/>
            <person name="Weisblat D.A."/>
            <person name="Putnam N.H."/>
            <person name="Rokhsar D.S."/>
        </authorList>
    </citation>
    <scope>NUCLEOTIDE SEQUENCE [LARGE SCALE GENOMIC DNA]</scope>
</reference>
<dbReference type="PANTHER" id="PTHR13555:SF25">
    <property type="entry name" value="ZINC FINGER C2HC DOMAIN-CONTAINING PROTEIN 1A"/>
    <property type="match status" value="1"/>
</dbReference>
<dbReference type="RefSeq" id="XP_009063276.1">
    <property type="nucleotide sequence ID" value="XM_009065028.1"/>
</dbReference>
<keyword evidence="4 6" id="KW-0863">Zinc-finger</keyword>
<feature type="region of interest" description="Disordered" evidence="7">
    <location>
        <begin position="123"/>
        <end position="210"/>
    </location>
</feature>
<evidence type="ECO:0000313" key="10">
    <source>
        <dbReference type="Proteomes" id="UP000030746"/>
    </source>
</evidence>
<accession>V3ZYG5</accession>
<dbReference type="GO" id="GO:0008270">
    <property type="term" value="F:zinc ion binding"/>
    <property type="evidence" value="ECO:0007669"/>
    <property type="project" value="UniProtKB-KW"/>
</dbReference>
<evidence type="ECO:0000256" key="5">
    <source>
        <dbReference type="ARBA" id="ARBA00022833"/>
    </source>
</evidence>
<comment type="similarity">
    <text evidence="1">Belongs to the ZC2HC1 family.</text>
</comment>
<dbReference type="GeneID" id="20240639"/>
<evidence type="ECO:0000256" key="6">
    <source>
        <dbReference type="PROSITE-ProRule" id="PRU01371"/>
    </source>
</evidence>
<keyword evidence="2" id="KW-0479">Metal-binding</keyword>
<dbReference type="HOGENOM" id="CLU_1162306_0_0_1"/>
<evidence type="ECO:0000256" key="4">
    <source>
        <dbReference type="ARBA" id="ARBA00022771"/>
    </source>
</evidence>
<name>V3ZYG5_LOTGI</name>
<proteinExistence type="inferred from homology"/>
<organism evidence="9 10">
    <name type="scientific">Lottia gigantea</name>
    <name type="common">Giant owl limpet</name>
    <dbReference type="NCBI Taxonomy" id="225164"/>
    <lineage>
        <taxon>Eukaryota</taxon>
        <taxon>Metazoa</taxon>
        <taxon>Spiralia</taxon>
        <taxon>Lophotrochozoa</taxon>
        <taxon>Mollusca</taxon>
        <taxon>Gastropoda</taxon>
        <taxon>Patellogastropoda</taxon>
        <taxon>Lottioidea</taxon>
        <taxon>Lottiidae</taxon>
        <taxon>Lottia</taxon>
    </lineage>
</organism>
<dbReference type="PROSITE" id="PS52027">
    <property type="entry name" value="ZF_C2HC_C3H"/>
    <property type="match status" value="1"/>
</dbReference>
<evidence type="ECO:0000256" key="7">
    <source>
        <dbReference type="SAM" id="MobiDB-lite"/>
    </source>
</evidence>
<protein>
    <recommendedName>
        <fullName evidence="8">C2HC/C3H-type domain-containing protein</fullName>
    </recommendedName>
</protein>
<dbReference type="AlphaFoldDB" id="V3ZYG5"/>
<feature type="domain" description="C2HC/C3H-type" evidence="8">
    <location>
        <begin position="99"/>
        <end position="128"/>
    </location>
</feature>
<evidence type="ECO:0000259" key="8">
    <source>
        <dbReference type="PROSITE" id="PS52027"/>
    </source>
</evidence>
<keyword evidence="10" id="KW-1185">Reference proteome</keyword>
<dbReference type="CTD" id="20240639"/>
<evidence type="ECO:0000256" key="1">
    <source>
        <dbReference type="ARBA" id="ARBA00010843"/>
    </source>
</evidence>
<dbReference type="InterPro" id="IPR049899">
    <property type="entry name" value="Znf_C2HC_C3H"/>
</dbReference>
<gene>
    <name evidence="9" type="ORF">LOTGIDRAFT_167531</name>
</gene>
<dbReference type="OrthoDB" id="10066537at2759"/>
<evidence type="ECO:0000256" key="3">
    <source>
        <dbReference type="ARBA" id="ARBA00022737"/>
    </source>
</evidence>
<keyword evidence="3" id="KW-0677">Repeat</keyword>
<evidence type="ECO:0000313" key="9">
    <source>
        <dbReference type="EMBL" id="ESO86026.1"/>
    </source>
</evidence>